<dbReference type="AlphaFoldDB" id="A0A7C1SNE2"/>
<gene>
    <name evidence="2" type="ORF">ENI09_00390</name>
</gene>
<dbReference type="Pfam" id="PF01564">
    <property type="entry name" value="Spermine_synth"/>
    <property type="match status" value="1"/>
</dbReference>
<dbReference type="Proteomes" id="UP000885744">
    <property type="component" value="Unassembled WGS sequence"/>
</dbReference>
<dbReference type="PANTHER" id="PTHR43317">
    <property type="entry name" value="THERMOSPERMINE SYNTHASE ACAULIS5"/>
    <property type="match status" value="1"/>
</dbReference>
<keyword evidence="1" id="KW-0620">Polyamine biosynthesis</keyword>
<proteinExistence type="predicted"/>
<dbReference type="GO" id="GO:0006596">
    <property type="term" value="P:polyamine biosynthetic process"/>
    <property type="evidence" value="ECO:0007669"/>
    <property type="project" value="UniProtKB-KW"/>
</dbReference>
<organism evidence="2">
    <name type="scientific">candidate division WWE3 bacterium</name>
    <dbReference type="NCBI Taxonomy" id="2053526"/>
    <lineage>
        <taxon>Bacteria</taxon>
        <taxon>Katanobacteria</taxon>
    </lineage>
</organism>
<dbReference type="InterPro" id="IPR029063">
    <property type="entry name" value="SAM-dependent_MTases_sf"/>
</dbReference>
<dbReference type="GO" id="GO:0032259">
    <property type="term" value="P:methylation"/>
    <property type="evidence" value="ECO:0007669"/>
    <property type="project" value="UniProtKB-KW"/>
</dbReference>
<dbReference type="CDD" id="cd02440">
    <property type="entry name" value="AdoMet_MTases"/>
    <property type="match status" value="1"/>
</dbReference>
<keyword evidence="2" id="KW-0808">Transferase</keyword>
<dbReference type="Gene3D" id="3.40.50.150">
    <property type="entry name" value="Vaccinia Virus protein VP39"/>
    <property type="match status" value="1"/>
</dbReference>
<comment type="caution">
    <text evidence="2">The sequence shown here is derived from an EMBL/GenBank/DDBJ whole genome shotgun (WGS) entry which is preliminary data.</text>
</comment>
<evidence type="ECO:0000313" key="2">
    <source>
        <dbReference type="EMBL" id="HEB13857.1"/>
    </source>
</evidence>
<dbReference type="SUPFAM" id="SSF53335">
    <property type="entry name" value="S-adenosyl-L-methionine-dependent methyltransferases"/>
    <property type="match status" value="1"/>
</dbReference>
<protein>
    <submittedName>
        <fullName evidence="2">Methyltransferase domain-containing protein</fullName>
    </submittedName>
</protein>
<keyword evidence="2" id="KW-0489">Methyltransferase</keyword>
<sequence length="224" mass="24657">MSAKKLFAGKSKIIYSTSSAHSGVINVWKHKQGLVLEVGGYPQSVSLDTPTLPDKYWFKAVNAISQKLKDPKRALIVGVGGATIFHLLTERFPNLLITGIEIDPEVINVARRFFDLDKVPNLEVVIGDGQEYVVGYEGDPFDFTFIDAYLGGNFPLHFEEEDFLAKLKGITKEDGLIIVNRASGFNRTAFKSLLGKVFATVEVVKIPLPGFLGGLGGNYLYLCR</sequence>
<dbReference type="GO" id="GO:0008168">
    <property type="term" value="F:methyltransferase activity"/>
    <property type="evidence" value="ECO:0007669"/>
    <property type="project" value="UniProtKB-KW"/>
</dbReference>
<accession>A0A7C1SNE2</accession>
<evidence type="ECO:0000256" key="1">
    <source>
        <dbReference type="ARBA" id="ARBA00023115"/>
    </source>
</evidence>
<name>A0A7C1SNE2_UNCKA</name>
<reference evidence="2" key="1">
    <citation type="journal article" date="2020" name="mSystems">
        <title>Genome- and Community-Level Interaction Insights into Carbon Utilization and Element Cycling Functions of Hydrothermarchaeota in Hydrothermal Sediment.</title>
        <authorList>
            <person name="Zhou Z."/>
            <person name="Liu Y."/>
            <person name="Xu W."/>
            <person name="Pan J."/>
            <person name="Luo Z.H."/>
            <person name="Li M."/>
        </authorList>
    </citation>
    <scope>NUCLEOTIDE SEQUENCE [LARGE SCALE GENOMIC DNA]</scope>
    <source>
        <strain evidence="2">HyVt-365</strain>
    </source>
</reference>
<dbReference type="PANTHER" id="PTHR43317:SF1">
    <property type="entry name" value="THERMOSPERMINE SYNTHASE ACAULIS5"/>
    <property type="match status" value="1"/>
</dbReference>
<dbReference type="EMBL" id="DRHH01000014">
    <property type="protein sequence ID" value="HEB13857.1"/>
    <property type="molecule type" value="Genomic_DNA"/>
</dbReference>